<keyword evidence="4 10" id="KW-0633">Potassium transport</keyword>
<dbReference type="KEGG" id="mgry:MSR1_25800"/>
<keyword evidence="8 10" id="KW-0406">Ion transport</keyword>
<dbReference type="KEGG" id="mgy:MGMSRv2__3834"/>
<dbReference type="GO" id="GO:0046872">
    <property type="term" value="F:metal ion binding"/>
    <property type="evidence" value="ECO:0007669"/>
    <property type="project" value="UniProtKB-KW"/>
</dbReference>
<feature type="transmembrane region" description="Helical" evidence="12">
    <location>
        <begin position="211"/>
        <end position="233"/>
    </location>
</feature>
<dbReference type="HOGENOM" id="CLU_030708_0_1_5"/>
<dbReference type="InterPro" id="IPR004772">
    <property type="entry name" value="TrkH"/>
</dbReference>
<keyword evidence="11" id="KW-0479">Metal-binding</keyword>
<feature type="transmembrane region" description="Helical" evidence="12">
    <location>
        <begin position="101"/>
        <end position="121"/>
    </location>
</feature>
<feature type="binding site" evidence="11">
    <location>
        <position position="463"/>
    </location>
    <ligand>
        <name>K(+)</name>
        <dbReference type="ChEBI" id="CHEBI:29103"/>
    </ligand>
</feature>
<feature type="transmembrane region" description="Helical" evidence="12">
    <location>
        <begin position="420"/>
        <end position="443"/>
    </location>
</feature>
<keyword evidence="14" id="KW-1185">Reference proteome</keyword>
<comment type="similarity">
    <text evidence="10">Belongs to the TrkH potassium transport family.</text>
</comment>
<dbReference type="eggNOG" id="COG0168">
    <property type="taxonomic scope" value="Bacteria"/>
</dbReference>
<keyword evidence="6 10" id="KW-0630">Potassium</keyword>
<accession>V6F6H4</accession>
<feature type="binding site" evidence="11">
    <location>
        <position position="251"/>
    </location>
    <ligand>
        <name>K(+)</name>
        <dbReference type="ChEBI" id="CHEBI:29103"/>
    </ligand>
</feature>
<keyword evidence="2 10" id="KW-0813">Transport</keyword>
<dbReference type="PANTHER" id="PTHR32024:SF3">
    <property type="entry name" value="TRK SYSTEM POTASSIUM UPTAKE PROTEIN"/>
    <property type="match status" value="1"/>
</dbReference>
<evidence type="ECO:0000256" key="3">
    <source>
        <dbReference type="ARBA" id="ARBA00022475"/>
    </source>
</evidence>
<dbReference type="Proteomes" id="UP000018922">
    <property type="component" value="Chromosome I"/>
</dbReference>
<comment type="subcellular location">
    <subcellularLocation>
        <location evidence="10">Cell inner membrane</location>
        <topology evidence="10">Multi-pass membrane protein</topology>
    </subcellularLocation>
    <subcellularLocation>
        <location evidence="1">Cell membrane</location>
        <topology evidence="1">Multi-pass membrane protein</topology>
    </subcellularLocation>
</comment>
<evidence type="ECO:0000256" key="12">
    <source>
        <dbReference type="SAM" id="Phobius"/>
    </source>
</evidence>
<sequence length="514" mass="56424">MSSPPWVAGMNLWTATRNRANSRADSRGEARLIDFRPVIFVNGILLIVLAAAMAVPAAVDWLYDDKDWQVFIVSGLFTLLAGLAMVLGARPEGRPELTTRQAFLLTTSVWVLMTAFGALPFTLSGLKISYTDAFFEAMSGLTTTGSTIIIGLDSMPHGILLWRALLNWMGGIGIIVMAVAILPILRIGGMQLFKMESSDKTDKVKPRTSQVAGGIVMVYVVLTLLCTLFLWLAGMTPFEAFCHAASALATGGFSTSDSSLGNWSNPWIHWILTIFMGLGGATFVLFISPWRRGRWAILTDSQIRWYLHFLVFFTLVLTLWQWAVNDWSPSDALRHSAFNVTSIVTTTGFVSTDYSLWGGLPQIIFFMLTFIGGCTGSTSGAVKIFRWEVLFAMAGVHLKRLLHPHGVFVIDFNRQRISDAVVDSVLGFVVMYFLTFAVFALLLTMTGMDFVTAITGSATALGNVGPGLGNIIGPAGTFQPLPDTAIWLLSFEMMLGRLELFTVLVLFSRSFWRG</sequence>
<feature type="binding site" evidence="11">
    <location>
        <position position="464"/>
    </location>
    <ligand>
        <name>K(+)</name>
        <dbReference type="ChEBI" id="CHEBI:29103"/>
    </ligand>
</feature>
<comment type="function">
    <text evidence="10">Low-affinity potassium transport system. Interacts with Trk system potassium uptake protein TrkA.</text>
</comment>
<evidence type="ECO:0000256" key="2">
    <source>
        <dbReference type="ARBA" id="ARBA00022448"/>
    </source>
</evidence>
<evidence type="ECO:0000256" key="6">
    <source>
        <dbReference type="ARBA" id="ARBA00022958"/>
    </source>
</evidence>
<gene>
    <name evidence="13" type="primary">trkH</name>
    <name evidence="13" type="ordered locus">MGMSRv2__3834</name>
</gene>
<feature type="transmembrane region" description="Helical" evidence="12">
    <location>
        <begin position="39"/>
        <end position="63"/>
    </location>
</feature>
<evidence type="ECO:0000313" key="14">
    <source>
        <dbReference type="Proteomes" id="UP000018922"/>
    </source>
</evidence>
<evidence type="ECO:0000256" key="8">
    <source>
        <dbReference type="ARBA" id="ARBA00023065"/>
    </source>
</evidence>
<feature type="transmembrane region" description="Helical" evidence="12">
    <location>
        <begin position="363"/>
        <end position="385"/>
    </location>
</feature>
<evidence type="ECO:0000256" key="5">
    <source>
        <dbReference type="ARBA" id="ARBA00022692"/>
    </source>
</evidence>
<evidence type="ECO:0000256" key="4">
    <source>
        <dbReference type="ARBA" id="ARBA00022538"/>
    </source>
</evidence>
<evidence type="ECO:0000256" key="10">
    <source>
        <dbReference type="PIRNR" id="PIRNR006247"/>
    </source>
</evidence>
<evidence type="ECO:0000256" key="11">
    <source>
        <dbReference type="PIRSR" id="PIRSR006247-1"/>
    </source>
</evidence>
<dbReference type="STRING" id="1430440.MGMSRv2__3834"/>
<feature type="transmembrane region" description="Helical" evidence="12">
    <location>
        <begin position="485"/>
        <end position="507"/>
    </location>
</feature>
<name>V6F6H4_MAGGM</name>
<dbReference type="GO" id="GO:0005886">
    <property type="term" value="C:plasma membrane"/>
    <property type="evidence" value="ECO:0007669"/>
    <property type="project" value="UniProtKB-SubCell"/>
</dbReference>
<feature type="binding site" evidence="11">
    <location>
        <position position="144"/>
    </location>
    <ligand>
        <name>K(+)</name>
        <dbReference type="ChEBI" id="CHEBI:29103"/>
    </ligand>
</feature>
<feature type="binding site" evidence="11">
    <location>
        <position position="143"/>
    </location>
    <ligand>
        <name>K(+)</name>
        <dbReference type="ChEBI" id="CHEBI:29103"/>
    </ligand>
</feature>
<protein>
    <recommendedName>
        <fullName evidence="10">Trk system potassium uptake protein</fullName>
    </recommendedName>
</protein>
<proteinExistence type="inferred from homology"/>
<dbReference type="InterPro" id="IPR003445">
    <property type="entry name" value="Cat_transpt"/>
</dbReference>
<dbReference type="PANTHER" id="PTHR32024">
    <property type="entry name" value="TRK SYSTEM POTASSIUM UPTAKE PROTEIN TRKG-RELATED"/>
    <property type="match status" value="1"/>
</dbReference>
<evidence type="ECO:0000256" key="7">
    <source>
        <dbReference type="ARBA" id="ARBA00022989"/>
    </source>
</evidence>
<feature type="transmembrane region" description="Helical" evidence="12">
    <location>
        <begin position="70"/>
        <end position="89"/>
    </location>
</feature>
<keyword evidence="7 12" id="KW-1133">Transmembrane helix</keyword>
<feature type="transmembrane region" description="Helical" evidence="12">
    <location>
        <begin position="267"/>
        <end position="291"/>
    </location>
</feature>
<feature type="binding site" evidence="11">
    <location>
        <position position="347"/>
    </location>
    <ligand>
        <name>K(+)</name>
        <dbReference type="ChEBI" id="CHEBI:29103"/>
    </ligand>
</feature>
<reference evidence="13 14" key="1">
    <citation type="journal article" date="2014" name="Genome Announc.">
        <title>Complete genome sequence of Magnetospirillum gryphiswaldense MSR-1.</title>
        <authorList>
            <person name="Wang X."/>
            <person name="Wang Q."/>
            <person name="Zhang W."/>
            <person name="Wang Y."/>
            <person name="Li L."/>
            <person name="Wen T."/>
            <person name="Zhang T."/>
            <person name="Zhang Y."/>
            <person name="Xu J."/>
            <person name="Hu J."/>
            <person name="Li S."/>
            <person name="Liu L."/>
            <person name="Liu J."/>
            <person name="Jiang W."/>
            <person name="Tian J."/>
            <person name="Li Y."/>
            <person name="Schuler D."/>
            <person name="Wang L."/>
            <person name="Li J."/>
        </authorList>
    </citation>
    <scope>NUCLEOTIDE SEQUENCE [LARGE SCALE GENOMIC DNA]</scope>
    <source>
        <strain evidence="14">DSM 6361 / JCM 21280 / NBRC 15271 / MSR-1</strain>
    </source>
</reference>
<dbReference type="GO" id="GO:0015379">
    <property type="term" value="F:potassium:chloride symporter activity"/>
    <property type="evidence" value="ECO:0007669"/>
    <property type="project" value="InterPro"/>
</dbReference>
<keyword evidence="3 10" id="KW-1003">Cell membrane</keyword>
<organism evidence="13 14">
    <name type="scientific">Magnetospirillum gryphiswaldense (strain DSM 6361 / JCM 21280 / NBRC 15271 / MSR-1)</name>
    <dbReference type="NCBI Taxonomy" id="431944"/>
    <lineage>
        <taxon>Bacteria</taxon>
        <taxon>Pseudomonadati</taxon>
        <taxon>Pseudomonadota</taxon>
        <taxon>Alphaproteobacteria</taxon>
        <taxon>Rhodospirillales</taxon>
        <taxon>Rhodospirillaceae</taxon>
        <taxon>Magnetospirillum</taxon>
    </lineage>
</organism>
<dbReference type="EMBL" id="HG794546">
    <property type="protein sequence ID" value="CDL01049.1"/>
    <property type="molecule type" value="Genomic_DNA"/>
</dbReference>
<evidence type="ECO:0000313" key="13">
    <source>
        <dbReference type="EMBL" id="CDL01049.1"/>
    </source>
</evidence>
<dbReference type="PIRSF" id="PIRSF006247">
    <property type="entry name" value="TrkH"/>
    <property type="match status" value="1"/>
</dbReference>
<dbReference type="AlphaFoldDB" id="V6F6H4"/>
<dbReference type="Pfam" id="PF02386">
    <property type="entry name" value="TrkH"/>
    <property type="match status" value="1"/>
</dbReference>
<feature type="transmembrane region" description="Helical" evidence="12">
    <location>
        <begin position="303"/>
        <end position="323"/>
    </location>
</feature>
<keyword evidence="10" id="KW-0997">Cell inner membrane</keyword>
<keyword evidence="5 12" id="KW-0812">Transmembrane</keyword>
<feature type="binding site" evidence="11">
    <location>
        <position position="346"/>
    </location>
    <ligand>
        <name>K(+)</name>
        <dbReference type="ChEBI" id="CHEBI:29103"/>
    </ligand>
</feature>
<evidence type="ECO:0000256" key="9">
    <source>
        <dbReference type="ARBA" id="ARBA00023136"/>
    </source>
</evidence>
<feature type="transmembrane region" description="Helical" evidence="12">
    <location>
        <begin position="164"/>
        <end position="185"/>
    </location>
</feature>
<evidence type="ECO:0000256" key="1">
    <source>
        <dbReference type="ARBA" id="ARBA00004651"/>
    </source>
</evidence>
<keyword evidence="9 10" id="KW-0472">Membrane</keyword>